<keyword evidence="2" id="KW-0547">Nucleotide-binding</keyword>
<comment type="caution">
    <text evidence="5">The sequence shown here is derived from an EMBL/GenBank/DDBJ whole genome shotgun (WGS) entry which is preliminary data.</text>
</comment>
<accession>A0A8J8FGZ6</accession>
<dbReference type="SUPFAM" id="SSF52540">
    <property type="entry name" value="P-loop containing nucleoside triphosphate hydrolases"/>
    <property type="match status" value="1"/>
</dbReference>
<dbReference type="AlphaFoldDB" id="A0A8J8FGZ6"/>
<reference evidence="5" key="1">
    <citation type="submission" date="2019-10" db="EMBL/GenBank/DDBJ databases">
        <title>Draft genome sequence of Panacibacter sp. KCS-6.</title>
        <authorList>
            <person name="Yim K.J."/>
        </authorList>
    </citation>
    <scope>NUCLEOTIDE SEQUENCE</scope>
    <source>
        <strain evidence="5">KCS-6</strain>
    </source>
</reference>
<dbReference type="InterPro" id="IPR003593">
    <property type="entry name" value="AAA+_ATPase"/>
</dbReference>
<dbReference type="PROSITE" id="PS50893">
    <property type="entry name" value="ABC_TRANSPORTER_2"/>
    <property type="match status" value="1"/>
</dbReference>
<dbReference type="Pfam" id="PF00005">
    <property type="entry name" value="ABC_tran"/>
    <property type="match status" value="1"/>
</dbReference>
<dbReference type="PROSITE" id="PS00211">
    <property type="entry name" value="ABC_TRANSPORTER_1"/>
    <property type="match status" value="1"/>
</dbReference>
<evidence type="ECO:0000256" key="3">
    <source>
        <dbReference type="ARBA" id="ARBA00022840"/>
    </source>
</evidence>
<dbReference type="PANTHER" id="PTHR42781">
    <property type="entry name" value="SPERMIDINE/PUTRESCINE IMPORT ATP-BINDING PROTEIN POTA"/>
    <property type="match status" value="1"/>
</dbReference>
<dbReference type="GO" id="GO:0016887">
    <property type="term" value="F:ATP hydrolysis activity"/>
    <property type="evidence" value="ECO:0007669"/>
    <property type="project" value="InterPro"/>
</dbReference>
<evidence type="ECO:0000313" key="5">
    <source>
        <dbReference type="EMBL" id="NNV57956.1"/>
    </source>
</evidence>
<feature type="domain" description="ABC transporter" evidence="4">
    <location>
        <begin position="1"/>
        <end position="234"/>
    </location>
</feature>
<name>A0A8J8FGZ6_9BACT</name>
<keyword evidence="3 5" id="KW-0067">ATP-binding</keyword>
<evidence type="ECO:0000256" key="2">
    <source>
        <dbReference type="ARBA" id="ARBA00022741"/>
    </source>
</evidence>
<protein>
    <submittedName>
        <fullName evidence="5">ATP-binding cassette domain-containing protein</fullName>
    </submittedName>
</protein>
<dbReference type="Gene3D" id="3.40.50.300">
    <property type="entry name" value="P-loop containing nucleotide triphosphate hydrolases"/>
    <property type="match status" value="1"/>
</dbReference>
<evidence type="ECO:0000259" key="4">
    <source>
        <dbReference type="PROSITE" id="PS50893"/>
    </source>
</evidence>
<organism evidence="5 6">
    <name type="scientific">Limnovirga soli</name>
    <dbReference type="NCBI Taxonomy" id="2656915"/>
    <lineage>
        <taxon>Bacteria</taxon>
        <taxon>Pseudomonadati</taxon>
        <taxon>Bacteroidota</taxon>
        <taxon>Chitinophagia</taxon>
        <taxon>Chitinophagales</taxon>
        <taxon>Chitinophagaceae</taxon>
        <taxon>Limnovirga</taxon>
    </lineage>
</organism>
<dbReference type="InterPro" id="IPR017871">
    <property type="entry name" value="ABC_transporter-like_CS"/>
</dbReference>
<dbReference type="InterPro" id="IPR003439">
    <property type="entry name" value="ABC_transporter-like_ATP-bd"/>
</dbReference>
<keyword evidence="1" id="KW-0813">Transport</keyword>
<dbReference type="SMART" id="SM00382">
    <property type="entry name" value="AAA"/>
    <property type="match status" value="1"/>
</dbReference>
<keyword evidence="6" id="KW-1185">Reference proteome</keyword>
<proteinExistence type="predicted"/>
<dbReference type="RefSeq" id="WP_171609911.1">
    <property type="nucleotide sequence ID" value="NZ_WHPF01000022.1"/>
</dbReference>
<dbReference type="Proteomes" id="UP000598971">
    <property type="component" value="Unassembled WGS sequence"/>
</dbReference>
<sequence length="292" mass="32772">MINCVLHKQLHAANGDMQLHVSFKLAPGDFISIYGPSGAGKTSIIRMLAGFLKPDDGEIHFEGETWFSHHQKIHLAPQKRNIGFVFQDYALFPNMTVRENLLFALQKNEPVDIIAELMQVTGLEQLSNRQVQALSGGQKQRLALARALVRKPKLLLLDEPLSAVDNAMRESLQTILKDIHIRYNLTTVLVSHDISEIIKLANRTLVIENGIIIKEGNPADIFFPEKPHNQLLVNGQITEIVKTENGQMASVLLPPQIIKVELAENEVDHFQKGDLVQVSHQKFNPTIKKIEP</sequence>
<evidence type="ECO:0000313" key="6">
    <source>
        <dbReference type="Proteomes" id="UP000598971"/>
    </source>
</evidence>
<dbReference type="InterPro" id="IPR050093">
    <property type="entry name" value="ABC_SmlMolc_Importer"/>
</dbReference>
<dbReference type="InterPro" id="IPR027417">
    <property type="entry name" value="P-loop_NTPase"/>
</dbReference>
<dbReference type="GO" id="GO:0005524">
    <property type="term" value="F:ATP binding"/>
    <property type="evidence" value="ECO:0007669"/>
    <property type="project" value="UniProtKB-KW"/>
</dbReference>
<gene>
    <name evidence="5" type="ORF">GD597_21005</name>
</gene>
<evidence type="ECO:0000256" key="1">
    <source>
        <dbReference type="ARBA" id="ARBA00022448"/>
    </source>
</evidence>
<dbReference type="PANTHER" id="PTHR42781:SF4">
    <property type="entry name" value="SPERMIDINE_PUTRESCINE IMPORT ATP-BINDING PROTEIN POTA"/>
    <property type="match status" value="1"/>
</dbReference>
<dbReference type="EMBL" id="WHPF01000022">
    <property type="protein sequence ID" value="NNV57956.1"/>
    <property type="molecule type" value="Genomic_DNA"/>
</dbReference>